<evidence type="ECO:0000256" key="3">
    <source>
        <dbReference type="ARBA" id="ARBA00023163"/>
    </source>
</evidence>
<dbReference type="SMART" id="SM00354">
    <property type="entry name" value="HTH_LACI"/>
    <property type="match status" value="1"/>
</dbReference>
<dbReference type="SUPFAM" id="SSF53822">
    <property type="entry name" value="Periplasmic binding protein-like I"/>
    <property type="match status" value="1"/>
</dbReference>
<dbReference type="RefSeq" id="WP_210056353.1">
    <property type="nucleotide sequence ID" value="NZ_BAAAMH010000031.1"/>
</dbReference>
<evidence type="ECO:0000256" key="1">
    <source>
        <dbReference type="ARBA" id="ARBA00023015"/>
    </source>
</evidence>
<keyword evidence="3" id="KW-0804">Transcription</keyword>
<accession>A0ABS4Z997</accession>
<dbReference type="CDD" id="cd01392">
    <property type="entry name" value="HTH_LacI"/>
    <property type="match status" value="1"/>
</dbReference>
<dbReference type="InterPro" id="IPR046335">
    <property type="entry name" value="LacI/GalR-like_sensor"/>
</dbReference>
<dbReference type="Pfam" id="PF00356">
    <property type="entry name" value="LacI"/>
    <property type="match status" value="1"/>
</dbReference>
<dbReference type="InterPro" id="IPR000843">
    <property type="entry name" value="HTH_LacI"/>
</dbReference>
<evidence type="ECO:0000256" key="2">
    <source>
        <dbReference type="ARBA" id="ARBA00023125"/>
    </source>
</evidence>
<dbReference type="EMBL" id="JAGIOB010000001">
    <property type="protein sequence ID" value="MBP2417626.1"/>
    <property type="molecule type" value="Genomic_DNA"/>
</dbReference>
<dbReference type="PRINTS" id="PR00036">
    <property type="entry name" value="HTHLACI"/>
</dbReference>
<evidence type="ECO:0000313" key="6">
    <source>
        <dbReference type="Proteomes" id="UP000758168"/>
    </source>
</evidence>
<dbReference type="PANTHER" id="PTHR30146:SF109">
    <property type="entry name" value="HTH-TYPE TRANSCRIPTIONAL REGULATOR GALS"/>
    <property type="match status" value="1"/>
</dbReference>
<dbReference type="Pfam" id="PF13377">
    <property type="entry name" value="Peripla_BP_3"/>
    <property type="match status" value="1"/>
</dbReference>
<dbReference type="PROSITE" id="PS50932">
    <property type="entry name" value="HTH_LACI_2"/>
    <property type="match status" value="1"/>
</dbReference>
<proteinExistence type="predicted"/>
<dbReference type="Gene3D" id="3.40.50.2300">
    <property type="match status" value="2"/>
</dbReference>
<gene>
    <name evidence="5" type="ORF">JOF54_002548</name>
</gene>
<name>A0ABS4Z997_9ACTN</name>
<evidence type="ECO:0000313" key="5">
    <source>
        <dbReference type="EMBL" id="MBP2417626.1"/>
    </source>
</evidence>
<dbReference type="InterPro" id="IPR010982">
    <property type="entry name" value="Lambda_DNA-bd_dom_sf"/>
</dbReference>
<comment type="caution">
    <text evidence="5">The sequence shown here is derived from an EMBL/GenBank/DDBJ whole genome shotgun (WGS) entry which is preliminary data.</text>
</comment>
<feature type="domain" description="HTH lacI-type" evidence="4">
    <location>
        <begin position="11"/>
        <end position="65"/>
    </location>
</feature>
<evidence type="ECO:0000259" key="4">
    <source>
        <dbReference type="PROSITE" id="PS50932"/>
    </source>
</evidence>
<dbReference type="CDD" id="cd01574">
    <property type="entry name" value="PBP1_LacI"/>
    <property type="match status" value="1"/>
</dbReference>
<dbReference type="SUPFAM" id="SSF47413">
    <property type="entry name" value="lambda repressor-like DNA-binding domains"/>
    <property type="match status" value="1"/>
</dbReference>
<dbReference type="PROSITE" id="PS00356">
    <property type="entry name" value="HTH_LACI_1"/>
    <property type="match status" value="1"/>
</dbReference>
<keyword evidence="2 5" id="KW-0238">DNA-binding</keyword>
<dbReference type="GO" id="GO:0003677">
    <property type="term" value="F:DNA binding"/>
    <property type="evidence" value="ECO:0007669"/>
    <property type="project" value="UniProtKB-KW"/>
</dbReference>
<reference evidence="5 6" key="1">
    <citation type="submission" date="2021-03" db="EMBL/GenBank/DDBJ databases">
        <title>Sequencing the genomes of 1000 actinobacteria strains.</title>
        <authorList>
            <person name="Klenk H.-P."/>
        </authorList>
    </citation>
    <scope>NUCLEOTIDE SEQUENCE [LARGE SCALE GENOMIC DNA]</scope>
    <source>
        <strain evidence="5 6">DSM 12936</strain>
    </source>
</reference>
<sequence length="355" mass="38052">MVNEDGRERAPNIFDVARLAGVSHQTVSRVINDHPNVRDSTRERVQKAVRQLRYRPSTAARAMVRRRSRNLGLITTGSPDYGPASTVLGFTAAAREARYTVSIAPLPDSDPDYVRASVELLLSQSIEAVVVLATRRSLINTLAAVELDLPVVAVDPSGVLATTTVAIDQYAGARRATGYLISQGHRSIVHLAGPADSIDAAERTRGWQDAMTDYGLAAPTPAEGDWSPASGYAFGRQLGSGVSGLPTAVFSSNDQMALGLLHALRDRGLDVPADISVMGFDDIPEAEHVVPPLTTMRQDFVQLGHDIMATVLHELEELDFALPRSLPQLVVRESVRALSGAVATERLPAGAVARI</sequence>
<protein>
    <submittedName>
        <fullName evidence="5">DNA-binding LacI/PurR family transcriptional regulator</fullName>
    </submittedName>
</protein>
<dbReference type="InterPro" id="IPR028082">
    <property type="entry name" value="Peripla_BP_I"/>
</dbReference>
<organism evidence="5 6">
    <name type="scientific">Microlunatus capsulatus</name>
    <dbReference type="NCBI Taxonomy" id="99117"/>
    <lineage>
        <taxon>Bacteria</taxon>
        <taxon>Bacillati</taxon>
        <taxon>Actinomycetota</taxon>
        <taxon>Actinomycetes</taxon>
        <taxon>Propionibacteriales</taxon>
        <taxon>Propionibacteriaceae</taxon>
        <taxon>Microlunatus</taxon>
    </lineage>
</organism>
<keyword evidence="1" id="KW-0805">Transcription regulation</keyword>
<keyword evidence="6" id="KW-1185">Reference proteome</keyword>
<dbReference type="PANTHER" id="PTHR30146">
    <property type="entry name" value="LACI-RELATED TRANSCRIPTIONAL REPRESSOR"/>
    <property type="match status" value="1"/>
</dbReference>
<dbReference type="Gene3D" id="1.10.260.40">
    <property type="entry name" value="lambda repressor-like DNA-binding domains"/>
    <property type="match status" value="1"/>
</dbReference>
<dbReference type="Proteomes" id="UP000758168">
    <property type="component" value="Unassembled WGS sequence"/>
</dbReference>